<name>A0ABQ5MNB5_9FLAO</name>
<proteinExistence type="inferred from homology"/>
<keyword evidence="2 6" id="KW-0378">Hydrolase</keyword>
<dbReference type="SMART" id="SM00641">
    <property type="entry name" value="Glyco_25"/>
    <property type="match status" value="1"/>
</dbReference>
<dbReference type="Proteomes" id="UP001143543">
    <property type="component" value="Unassembled WGS sequence"/>
</dbReference>
<reference evidence="6" key="1">
    <citation type="submission" date="2022-07" db="EMBL/GenBank/DDBJ databases">
        <title>Taxonomy of Novel Oxalotrophic and Methylotrophic Bacteria.</title>
        <authorList>
            <person name="Sahin N."/>
            <person name="Tani A."/>
        </authorList>
    </citation>
    <scope>NUCLEOTIDE SEQUENCE</scope>
    <source>
        <strain evidence="6">Y10</strain>
    </source>
</reference>
<comment type="similarity">
    <text evidence="1">Belongs to the glycosyl hydrolase 25 family.</text>
</comment>
<dbReference type="Gene3D" id="3.20.20.80">
    <property type="entry name" value="Glycosidases"/>
    <property type="match status" value="1"/>
</dbReference>
<evidence type="ECO:0000256" key="5">
    <source>
        <dbReference type="SAM" id="Phobius"/>
    </source>
</evidence>
<accession>A0ABQ5MNB5</accession>
<keyword evidence="3" id="KW-0326">Glycosidase</keyword>
<evidence type="ECO:0000256" key="1">
    <source>
        <dbReference type="ARBA" id="ARBA00010646"/>
    </source>
</evidence>
<evidence type="ECO:0000256" key="4">
    <source>
        <dbReference type="SAM" id="MobiDB-lite"/>
    </source>
</evidence>
<dbReference type="Pfam" id="PF01183">
    <property type="entry name" value="Glyco_hydro_25"/>
    <property type="match status" value="1"/>
</dbReference>
<dbReference type="EMBL" id="BRVO01000005">
    <property type="protein sequence ID" value="GLB50859.1"/>
    <property type="molecule type" value="Genomic_DNA"/>
</dbReference>
<comment type="caution">
    <text evidence="6">The sequence shown here is derived from an EMBL/GenBank/DDBJ whole genome shotgun (WGS) entry which is preliminary data.</text>
</comment>
<protein>
    <submittedName>
        <fullName evidence="6">Glycosyl hydrolase</fullName>
    </submittedName>
</protein>
<dbReference type="PANTHER" id="PTHR34135">
    <property type="entry name" value="LYSOZYME"/>
    <property type="match status" value="1"/>
</dbReference>
<keyword evidence="5" id="KW-0472">Membrane</keyword>
<dbReference type="PROSITE" id="PS51904">
    <property type="entry name" value="GLYCOSYL_HYDROL_F25_2"/>
    <property type="match status" value="1"/>
</dbReference>
<feature type="compositionally biased region" description="Basic residues" evidence="4">
    <location>
        <begin position="50"/>
        <end position="60"/>
    </location>
</feature>
<dbReference type="RefSeq" id="WP_281766495.1">
    <property type="nucleotide sequence ID" value="NZ_BRVO01000005.1"/>
</dbReference>
<dbReference type="GO" id="GO:0016787">
    <property type="term" value="F:hydrolase activity"/>
    <property type="evidence" value="ECO:0007669"/>
    <property type="project" value="UniProtKB-KW"/>
</dbReference>
<evidence type="ECO:0000313" key="6">
    <source>
        <dbReference type="EMBL" id="GLB50859.1"/>
    </source>
</evidence>
<dbReference type="CDD" id="cd06524">
    <property type="entry name" value="GH25_YegX-like"/>
    <property type="match status" value="1"/>
</dbReference>
<keyword evidence="5" id="KW-1133">Transmembrane helix</keyword>
<feature type="compositionally biased region" description="Basic residues" evidence="4">
    <location>
        <begin position="31"/>
        <end position="41"/>
    </location>
</feature>
<evidence type="ECO:0000313" key="7">
    <source>
        <dbReference type="Proteomes" id="UP001143543"/>
    </source>
</evidence>
<dbReference type="SUPFAM" id="SSF51445">
    <property type="entry name" value="(Trans)glycosidases"/>
    <property type="match status" value="1"/>
</dbReference>
<dbReference type="InterPro" id="IPR018077">
    <property type="entry name" value="Glyco_hydro_fam25_subgr"/>
</dbReference>
<feature type="compositionally biased region" description="Basic and acidic residues" evidence="4">
    <location>
        <begin position="7"/>
        <end position="30"/>
    </location>
</feature>
<dbReference type="PANTHER" id="PTHR34135:SF2">
    <property type="entry name" value="LYSOZYME"/>
    <property type="match status" value="1"/>
</dbReference>
<evidence type="ECO:0000256" key="2">
    <source>
        <dbReference type="ARBA" id="ARBA00022801"/>
    </source>
</evidence>
<evidence type="ECO:0000256" key="3">
    <source>
        <dbReference type="ARBA" id="ARBA00023295"/>
    </source>
</evidence>
<dbReference type="InterPro" id="IPR017853">
    <property type="entry name" value="GH"/>
</dbReference>
<feature type="transmembrane region" description="Helical" evidence="5">
    <location>
        <begin position="66"/>
        <end position="86"/>
    </location>
</feature>
<dbReference type="InterPro" id="IPR002053">
    <property type="entry name" value="Glyco_hydro_25"/>
</dbReference>
<feature type="region of interest" description="Disordered" evidence="4">
    <location>
        <begin position="1"/>
        <end position="60"/>
    </location>
</feature>
<keyword evidence="7" id="KW-1185">Reference proteome</keyword>
<keyword evidence="5" id="KW-0812">Transmembrane</keyword>
<organism evidence="6 7">
    <name type="scientific">Neptunitalea lumnitzerae</name>
    <dbReference type="NCBI Taxonomy" id="2965509"/>
    <lineage>
        <taxon>Bacteria</taxon>
        <taxon>Pseudomonadati</taxon>
        <taxon>Bacteroidota</taxon>
        <taxon>Flavobacteriia</taxon>
        <taxon>Flavobacteriales</taxon>
        <taxon>Flavobacteriaceae</taxon>
        <taxon>Neptunitalea</taxon>
    </lineage>
</organism>
<gene>
    <name evidence="6" type="primary">yegX</name>
    <name evidence="6" type="ORF">Y10_32270</name>
</gene>
<sequence>MAAGANGKDKDKDKEHPLKPLGVRKADNAPKRKPTAKKAAVKKTTASKNTGKRKPVKKKKERRFSFGKHIIFPIFLIALLFAVWHYRYALYYFVEKKVQRRYEVSLTDEMRIFDVLNRHNSHLYGIDISHYQGKIDWEESLKIQDSFPVSFVFVRATAGKDLEDRKFKENWESLEDLGIIKGAYHYYRPNENSVQQAINFINTVKLKKGDLPPVLDIENVPSTQSIDSLKLGLRRWLTRVENHYKVKPILYSGEDFYNRFLYEDFEDYTIWIANYNFFVERIEPDWHFWQFTDKATIPGCREPVDVNVFNGDSLKIKNLLIR</sequence>